<dbReference type="Proteomes" id="UP000179106">
    <property type="component" value="Unassembled WGS sequence"/>
</dbReference>
<dbReference type="PANTHER" id="PTHR11902">
    <property type="entry name" value="ENOLASE"/>
    <property type="match status" value="1"/>
</dbReference>
<feature type="binding site" evidence="11">
    <location>
        <position position="231"/>
    </location>
    <ligand>
        <name>Mg(2+)</name>
        <dbReference type="ChEBI" id="CHEBI:18420"/>
    </ligand>
</feature>
<evidence type="ECO:0000259" key="13">
    <source>
        <dbReference type="SMART" id="SM01193"/>
    </source>
</evidence>
<evidence type="ECO:0000256" key="3">
    <source>
        <dbReference type="ARBA" id="ARBA00012058"/>
    </source>
</evidence>
<dbReference type="EMBL" id="MHNW01000017">
    <property type="protein sequence ID" value="OGZ53449.1"/>
    <property type="molecule type" value="Genomic_DNA"/>
</dbReference>
<comment type="caution">
    <text evidence="14">The sequence shown here is derived from an EMBL/GenBank/DDBJ whole genome shotgun (WGS) entry which is preliminary data.</text>
</comment>
<dbReference type="Gene3D" id="3.20.20.120">
    <property type="entry name" value="Enolase-like C-terminal domain"/>
    <property type="match status" value="1"/>
</dbReference>
<evidence type="ECO:0000256" key="9">
    <source>
        <dbReference type="PIRSR" id="PIRSR001400-1"/>
    </source>
</evidence>
<feature type="binding site" evidence="10">
    <location>
        <begin position="351"/>
        <end position="354"/>
    </location>
    <ligand>
        <name>substrate</name>
    </ligand>
</feature>
<keyword evidence="8" id="KW-0456">Lyase</keyword>
<evidence type="ECO:0000256" key="11">
    <source>
        <dbReference type="PIRSR" id="PIRSR001400-3"/>
    </source>
</evidence>
<dbReference type="PROSITE" id="PS00164">
    <property type="entry name" value="ENOLASE"/>
    <property type="match status" value="1"/>
</dbReference>
<feature type="binding site" evidence="10">
    <location>
        <position position="273"/>
    </location>
    <ligand>
        <name>substrate</name>
    </ligand>
</feature>
<feature type="domain" description="Enolase C-terminal TIM barrel" evidence="12">
    <location>
        <begin position="128"/>
        <end position="394"/>
    </location>
</feature>
<organism evidence="14 15">
    <name type="scientific">Candidatus Ryanbacteria bacterium RIFCSPLOWO2_01_FULL_48_26</name>
    <dbReference type="NCBI Taxonomy" id="1802126"/>
    <lineage>
        <taxon>Bacteria</taxon>
        <taxon>Candidatus Ryaniibacteriota</taxon>
    </lineage>
</organism>
<comment type="pathway">
    <text evidence="1">Carbohydrate degradation; glycolysis; pyruvate from D-glyceraldehyde 3-phosphate: step 4/5.</text>
</comment>
<dbReference type="InterPro" id="IPR020810">
    <property type="entry name" value="Enolase_C"/>
</dbReference>
<dbReference type="PRINTS" id="PR00148">
    <property type="entry name" value="ENOLASE"/>
</dbReference>
<dbReference type="SUPFAM" id="SSF51604">
    <property type="entry name" value="Enolase C-terminal domain-like"/>
    <property type="match status" value="1"/>
</dbReference>
<name>A0A1G2GTJ3_9BACT</name>
<dbReference type="InterPro" id="IPR000941">
    <property type="entry name" value="Enolase"/>
</dbReference>
<dbReference type="GO" id="GO:0000015">
    <property type="term" value="C:phosphopyruvate hydratase complex"/>
    <property type="evidence" value="ECO:0007669"/>
    <property type="project" value="InterPro"/>
</dbReference>
<keyword evidence="7" id="KW-0324">Glycolysis</keyword>
<dbReference type="GO" id="GO:0004634">
    <property type="term" value="F:phosphopyruvate hydratase activity"/>
    <property type="evidence" value="ECO:0007669"/>
    <property type="project" value="UniProtKB-EC"/>
</dbReference>
<evidence type="ECO:0000259" key="12">
    <source>
        <dbReference type="SMART" id="SM01192"/>
    </source>
</evidence>
<proteinExistence type="inferred from homology"/>
<feature type="active site" description="Proton donor" evidence="9">
    <location>
        <position position="196"/>
    </location>
</feature>
<feature type="binding site" evidence="11">
    <location>
        <position position="273"/>
    </location>
    <ligand>
        <name>Mg(2+)</name>
        <dbReference type="ChEBI" id="CHEBI:18420"/>
    </ligand>
</feature>
<feature type="binding site" evidence="10">
    <location>
        <position position="153"/>
    </location>
    <ligand>
        <name>substrate</name>
    </ligand>
</feature>
<dbReference type="Gene3D" id="3.30.390.10">
    <property type="entry name" value="Enolase-like, N-terminal domain"/>
    <property type="match status" value="1"/>
</dbReference>
<dbReference type="SMART" id="SM01192">
    <property type="entry name" value="Enolase_C"/>
    <property type="match status" value="1"/>
</dbReference>
<accession>A0A1G2GTJ3</accession>
<dbReference type="InterPro" id="IPR029017">
    <property type="entry name" value="Enolase-like_N"/>
</dbReference>
<dbReference type="STRING" id="1802126.A3B25_02985"/>
<dbReference type="UniPathway" id="UPA00109">
    <property type="reaction ID" value="UER00187"/>
</dbReference>
<feature type="binding site" evidence="10">
    <location>
        <position position="299"/>
    </location>
    <ligand>
        <name>substrate</name>
    </ligand>
</feature>
<feature type="active site" description="Proton acceptor" evidence="9">
    <location>
        <position position="324"/>
    </location>
</feature>
<keyword evidence="6 11" id="KW-0460">Magnesium</keyword>
<evidence type="ECO:0000256" key="10">
    <source>
        <dbReference type="PIRSR" id="PIRSR001400-2"/>
    </source>
</evidence>
<evidence type="ECO:0000256" key="6">
    <source>
        <dbReference type="ARBA" id="ARBA00022842"/>
    </source>
</evidence>
<evidence type="ECO:0000256" key="8">
    <source>
        <dbReference type="ARBA" id="ARBA00023239"/>
    </source>
</evidence>
<protein>
    <recommendedName>
        <fullName evidence="4">Enolase</fullName>
        <ecNumber evidence="3">4.2.1.11</ecNumber>
    </recommendedName>
</protein>
<dbReference type="SUPFAM" id="SSF54826">
    <property type="entry name" value="Enolase N-terminal domain-like"/>
    <property type="match status" value="1"/>
</dbReference>
<keyword evidence="11" id="KW-0479">Metal-binding</keyword>
<feature type="domain" description="Enolase N-terminal" evidence="13">
    <location>
        <begin position="3"/>
        <end position="118"/>
    </location>
</feature>
<dbReference type="GO" id="GO:0000287">
    <property type="term" value="F:magnesium ion binding"/>
    <property type="evidence" value="ECO:0007669"/>
    <property type="project" value="InterPro"/>
</dbReference>
<feature type="binding site" evidence="11">
    <location>
        <position position="299"/>
    </location>
    <ligand>
        <name>Mg(2+)</name>
        <dbReference type="ChEBI" id="CHEBI:18420"/>
    </ligand>
</feature>
<dbReference type="AlphaFoldDB" id="A0A1G2GTJ3"/>
<keyword evidence="5" id="KW-0964">Secreted</keyword>
<feature type="binding site" evidence="10">
    <location>
        <position position="144"/>
    </location>
    <ligand>
        <name>substrate</name>
    </ligand>
</feature>
<dbReference type="PANTHER" id="PTHR11902:SF1">
    <property type="entry name" value="ENOLASE"/>
    <property type="match status" value="1"/>
</dbReference>
<gene>
    <name evidence="14" type="ORF">A3B25_02985</name>
</gene>
<dbReference type="Pfam" id="PF00113">
    <property type="entry name" value="Enolase_C"/>
    <property type="match status" value="1"/>
</dbReference>
<dbReference type="InterPro" id="IPR020811">
    <property type="entry name" value="Enolase_N"/>
</dbReference>
<evidence type="ECO:0000256" key="7">
    <source>
        <dbReference type="ARBA" id="ARBA00023152"/>
    </source>
</evidence>
<dbReference type="InterPro" id="IPR036849">
    <property type="entry name" value="Enolase-like_C_sf"/>
</dbReference>
<evidence type="ECO:0000256" key="5">
    <source>
        <dbReference type="ARBA" id="ARBA00022525"/>
    </source>
</evidence>
<comment type="cofactor">
    <cofactor evidence="11">
        <name>Mg(2+)</name>
        <dbReference type="ChEBI" id="CHEBI:18420"/>
    </cofactor>
    <text evidence="11">Mg(2+) is required for catalysis and for stabilizing the dimer.</text>
</comment>
<dbReference type="SMART" id="SM01193">
    <property type="entry name" value="Enolase_N"/>
    <property type="match status" value="1"/>
</dbReference>
<reference evidence="14 15" key="1">
    <citation type="journal article" date="2016" name="Nat. Commun.">
        <title>Thousands of microbial genomes shed light on interconnected biogeochemical processes in an aquifer system.</title>
        <authorList>
            <person name="Anantharaman K."/>
            <person name="Brown C.T."/>
            <person name="Hug L.A."/>
            <person name="Sharon I."/>
            <person name="Castelle C.J."/>
            <person name="Probst A.J."/>
            <person name="Thomas B.C."/>
            <person name="Singh A."/>
            <person name="Wilkins M.J."/>
            <person name="Karaoz U."/>
            <person name="Brodie E.L."/>
            <person name="Williams K.H."/>
            <person name="Hubbard S.S."/>
            <person name="Banfield J.F."/>
        </authorList>
    </citation>
    <scope>NUCLEOTIDE SEQUENCE [LARGE SCALE GENOMIC DNA]</scope>
</reference>
<evidence type="ECO:0000256" key="2">
    <source>
        <dbReference type="ARBA" id="ARBA00009604"/>
    </source>
</evidence>
<evidence type="ECO:0000313" key="15">
    <source>
        <dbReference type="Proteomes" id="UP000179106"/>
    </source>
</evidence>
<dbReference type="Pfam" id="PF03952">
    <property type="entry name" value="Enolase_N"/>
    <property type="match status" value="1"/>
</dbReference>
<feature type="binding site" evidence="10">
    <location>
        <position position="375"/>
    </location>
    <ligand>
        <name>substrate</name>
    </ligand>
</feature>
<dbReference type="PIRSF" id="PIRSF001400">
    <property type="entry name" value="Enolase"/>
    <property type="match status" value="1"/>
</dbReference>
<sequence length="394" mass="43747">MRLESIAVREIFDSRGSSTIEITGRDRRFWAEVPSGKSRGSNEAVVAGFAHAVRSVQTIVKRLEKRNFDSIQSLDNALLELDGTKNKSKLGGNVTLAVSAAFARALAAEREQEVWQTLRSEFFPKSVSGKPPLIFSNLINGGAHTDNNLNIQEYMVVVKPGGSVEKSVKTLIRFYGELAEFLKKAKKTRLISLGDEGGYSLNFKNNFEPISILEKLIGRYRLENQFFIALDAAATGFYMSGKYHFGNRRLTARELVSEYARYFKKSKPLFSIEDPFAENDVSGFALLREKLPRAWIVGDDLTVTSPSLIGRAAREKAINAVIIKPNQIGTVSEACEAMLVAKKHNMKTIVSHRSGETADNFIVHLAKAGNADAVKIGAPVRERISKFNELIRIF</sequence>
<evidence type="ECO:0000256" key="4">
    <source>
        <dbReference type="ARBA" id="ARBA00017068"/>
    </source>
</evidence>
<evidence type="ECO:0000256" key="1">
    <source>
        <dbReference type="ARBA" id="ARBA00005031"/>
    </source>
</evidence>
<comment type="similarity">
    <text evidence="2">Belongs to the enolase family.</text>
</comment>
<dbReference type="InterPro" id="IPR020809">
    <property type="entry name" value="Enolase_CS"/>
</dbReference>
<dbReference type="GO" id="GO:0006096">
    <property type="term" value="P:glycolytic process"/>
    <property type="evidence" value="ECO:0007669"/>
    <property type="project" value="UniProtKB-UniPathway"/>
</dbReference>
<evidence type="ECO:0000313" key="14">
    <source>
        <dbReference type="EMBL" id="OGZ53449.1"/>
    </source>
</evidence>
<dbReference type="EC" id="4.2.1.11" evidence="3"/>